<accession>A0A1R0H949</accession>
<proteinExistence type="predicted"/>
<gene>
    <name evidence="2" type="ORF">AYI68_g93</name>
</gene>
<feature type="region of interest" description="Disordered" evidence="1">
    <location>
        <begin position="12"/>
        <end position="34"/>
    </location>
</feature>
<sequence>MKNDDLEIYFRGEGPSELSDFEVSGDDDTSSDYDPKLEKYVKSAGIVRNYDITVDQFMDVENIVFEELKSKRLSHLNGKPMEL</sequence>
<evidence type="ECO:0000313" key="3">
    <source>
        <dbReference type="Proteomes" id="UP000187455"/>
    </source>
</evidence>
<feature type="compositionally biased region" description="Acidic residues" evidence="1">
    <location>
        <begin position="19"/>
        <end position="31"/>
    </location>
</feature>
<keyword evidence="3" id="KW-1185">Reference proteome</keyword>
<protein>
    <submittedName>
        <fullName evidence="2">Uncharacterized protein</fullName>
    </submittedName>
</protein>
<dbReference type="EMBL" id="LSSL01000020">
    <property type="protein sequence ID" value="OLY85712.1"/>
    <property type="molecule type" value="Genomic_DNA"/>
</dbReference>
<comment type="caution">
    <text evidence="2">The sequence shown here is derived from an EMBL/GenBank/DDBJ whole genome shotgun (WGS) entry which is preliminary data.</text>
</comment>
<organism evidence="2 3">
    <name type="scientific">Smittium mucronatum</name>
    <dbReference type="NCBI Taxonomy" id="133383"/>
    <lineage>
        <taxon>Eukaryota</taxon>
        <taxon>Fungi</taxon>
        <taxon>Fungi incertae sedis</taxon>
        <taxon>Zoopagomycota</taxon>
        <taxon>Kickxellomycotina</taxon>
        <taxon>Harpellomycetes</taxon>
        <taxon>Harpellales</taxon>
        <taxon>Legeriomycetaceae</taxon>
        <taxon>Smittium</taxon>
    </lineage>
</organism>
<evidence type="ECO:0000256" key="1">
    <source>
        <dbReference type="SAM" id="MobiDB-lite"/>
    </source>
</evidence>
<dbReference type="Proteomes" id="UP000187455">
    <property type="component" value="Unassembled WGS sequence"/>
</dbReference>
<name>A0A1R0H949_9FUNG</name>
<evidence type="ECO:0000313" key="2">
    <source>
        <dbReference type="EMBL" id="OLY85712.1"/>
    </source>
</evidence>
<dbReference type="AlphaFoldDB" id="A0A1R0H949"/>
<reference evidence="2 3" key="1">
    <citation type="journal article" date="2016" name="Mol. Biol. Evol.">
        <title>Genome-Wide Survey of Gut Fungi (Harpellales) Reveals the First Horizontally Transferred Ubiquitin Gene from a Mosquito Host.</title>
        <authorList>
            <person name="Wang Y."/>
            <person name="White M.M."/>
            <person name="Kvist S."/>
            <person name="Moncalvo J.M."/>
        </authorList>
    </citation>
    <scope>NUCLEOTIDE SEQUENCE [LARGE SCALE GENOMIC DNA]</scope>
    <source>
        <strain evidence="2 3">ALG-7-W6</strain>
    </source>
</reference>